<dbReference type="EMBL" id="QWET01000001">
    <property type="protein sequence ID" value="RIH67126.1"/>
    <property type="molecule type" value="Genomic_DNA"/>
</dbReference>
<dbReference type="RefSeq" id="WP_119348150.1">
    <property type="nucleotide sequence ID" value="NZ_QWET01000001.1"/>
</dbReference>
<keyword evidence="2" id="KW-1185">Reference proteome</keyword>
<dbReference type="Proteomes" id="UP000266441">
    <property type="component" value="Unassembled WGS sequence"/>
</dbReference>
<accession>A0A399D6M5</accession>
<protein>
    <submittedName>
        <fullName evidence="1">Uncharacterized protein</fullName>
    </submittedName>
</protein>
<sequence>MDVNDPHRIIEEFENALYKLQHTKENQFALVEKMVSLCSLAFLDLREIVITNGFKSHSDLVSSPTIQFQAKY</sequence>
<reference evidence="1 2" key="1">
    <citation type="journal article" date="2015" name="Int. J. Syst. Evol. Microbiol.">
        <title>Mariniphaga sediminis sp. nov., isolated from coastal sediment.</title>
        <authorList>
            <person name="Wang F.Q."/>
            <person name="Shen Q.Y."/>
            <person name="Chen G.J."/>
            <person name="Du Z.J."/>
        </authorList>
    </citation>
    <scope>NUCLEOTIDE SEQUENCE [LARGE SCALE GENOMIC DNA]</scope>
    <source>
        <strain evidence="1 2">SY21</strain>
    </source>
</reference>
<dbReference type="OrthoDB" id="790983at2"/>
<evidence type="ECO:0000313" key="2">
    <source>
        <dbReference type="Proteomes" id="UP000266441"/>
    </source>
</evidence>
<organism evidence="1 2">
    <name type="scientific">Mariniphaga sediminis</name>
    <dbReference type="NCBI Taxonomy" id="1628158"/>
    <lineage>
        <taxon>Bacteria</taxon>
        <taxon>Pseudomonadati</taxon>
        <taxon>Bacteroidota</taxon>
        <taxon>Bacteroidia</taxon>
        <taxon>Marinilabiliales</taxon>
        <taxon>Prolixibacteraceae</taxon>
        <taxon>Mariniphaga</taxon>
    </lineage>
</organism>
<proteinExistence type="predicted"/>
<comment type="caution">
    <text evidence="1">The sequence shown here is derived from an EMBL/GenBank/DDBJ whole genome shotgun (WGS) entry which is preliminary data.</text>
</comment>
<name>A0A399D6M5_9BACT</name>
<dbReference type="AlphaFoldDB" id="A0A399D6M5"/>
<evidence type="ECO:0000313" key="1">
    <source>
        <dbReference type="EMBL" id="RIH67126.1"/>
    </source>
</evidence>
<gene>
    <name evidence="1" type="ORF">D1164_01465</name>
</gene>